<organism evidence="3 4">
    <name type="scientific">Chitinophaga pollutisoli</name>
    <dbReference type="NCBI Taxonomy" id="3133966"/>
    <lineage>
        <taxon>Bacteria</taxon>
        <taxon>Pseudomonadati</taxon>
        <taxon>Bacteroidota</taxon>
        <taxon>Chitinophagia</taxon>
        <taxon>Chitinophagales</taxon>
        <taxon>Chitinophagaceae</taxon>
        <taxon>Chitinophaga</taxon>
    </lineage>
</organism>
<accession>A0ABZ2YVF3</accession>
<reference evidence="4" key="1">
    <citation type="submission" date="2024-03" db="EMBL/GenBank/DDBJ databases">
        <title>Chitinophaga horti sp. nov., isolated from garden soil.</title>
        <authorList>
            <person name="Lee D.S."/>
            <person name="Han D.M."/>
            <person name="Baek J.H."/>
            <person name="Choi D.G."/>
            <person name="Jeon J.H."/>
            <person name="Jeon C.O."/>
        </authorList>
    </citation>
    <scope>NUCLEOTIDE SEQUENCE [LARGE SCALE GENOMIC DNA]</scope>
    <source>
        <strain evidence="4">GPA1</strain>
    </source>
</reference>
<sequence>MKRSLITVMLLCSLYVFATAQNDPGSYVFRFPGTDLRGLAQLPQPTRDSILTAFSRFDPATLDFSQASPQHGETLRTVLVDMMETVRTVIRNPATVAEMDKKMTVLQQKMDAVQEDIIEEDELRQLKESYEHDRARRTQEFEKRNYGSDKEQKIAKRQLEQELRDLRRDYEEERARLRHR</sequence>
<keyword evidence="2" id="KW-0732">Signal</keyword>
<gene>
    <name evidence="3" type="ORF">WJU16_07360</name>
</gene>
<evidence type="ECO:0000313" key="4">
    <source>
        <dbReference type="Proteomes" id="UP001485459"/>
    </source>
</evidence>
<evidence type="ECO:0000313" key="3">
    <source>
        <dbReference type="EMBL" id="WZN42851.1"/>
    </source>
</evidence>
<dbReference type="Proteomes" id="UP001485459">
    <property type="component" value="Chromosome"/>
</dbReference>
<dbReference type="RefSeq" id="WP_341837678.1">
    <property type="nucleotide sequence ID" value="NZ_CP149822.1"/>
</dbReference>
<proteinExistence type="predicted"/>
<keyword evidence="4" id="KW-1185">Reference proteome</keyword>
<feature type="region of interest" description="Disordered" evidence="1">
    <location>
        <begin position="129"/>
        <end position="162"/>
    </location>
</feature>
<evidence type="ECO:0000256" key="1">
    <source>
        <dbReference type="SAM" id="MobiDB-lite"/>
    </source>
</evidence>
<protein>
    <submittedName>
        <fullName evidence="3">Uncharacterized protein</fullName>
    </submittedName>
</protein>
<feature type="chain" id="PRO_5047157331" evidence="2">
    <location>
        <begin position="21"/>
        <end position="180"/>
    </location>
</feature>
<dbReference type="EMBL" id="CP149822">
    <property type="protein sequence ID" value="WZN42851.1"/>
    <property type="molecule type" value="Genomic_DNA"/>
</dbReference>
<feature type="signal peptide" evidence="2">
    <location>
        <begin position="1"/>
        <end position="20"/>
    </location>
</feature>
<name>A0ABZ2YVF3_9BACT</name>
<evidence type="ECO:0000256" key="2">
    <source>
        <dbReference type="SAM" id="SignalP"/>
    </source>
</evidence>